<comment type="caution">
    <text evidence="2">The sequence shown here is derived from an EMBL/GenBank/DDBJ whole genome shotgun (WGS) entry which is preliminary data.</text>
</comment>
<proteinExistence type="predicted"/>
<evidence type="ECO:0000313" key="2">
    <source>
        <dbReference type="EMBL" id="KAL3528273.1"/>
    </source>
</evidence>
<evidence type="ECO:0000256" key="1">
    <source>
        <dbReference type="SAM" id="MobiDB-lite"/>
    </source>
</evidence>
<evidence type="ECO:0008006" key="4">
    <source>
        <dbReference type="Google" id="ProtNLM"/>
    </source>
</evidence>
<accession>A0ABD3AF04</accession>
<gene>
    <name evidence="2" type="ORF">ACH5RR_007595</name>
</gene>
<evidence type="ECO:0000313" key="3">
    <source>
        <dbReference type="Proteomes" id="UP001630127"/>
    </source>
</evidence>
<sequence>MDPRYTGEMLRHLEKQSELLMDAYRSMSHELHKLQAEEEMLMRKFYEFMSAQGLTKKNEDGKDMQGDGGDDHGKASVKATAE</sequence>
<dbReference type="PANTHER" id="PTHR37718:SF2">
    <property type="entry name" value="OS03G0205150 PROTEIN"/>
    <property type="match status" value="1"/>
</dbReference>
<reference evidence="2 3" key="1">
    <citation type="submission" date="2024-11" db="EMBL/GenBank/DDBJ databases">
        <title>A near-complete genome assembly of Cinchona calisaya.</title>
        <authorList>
            <person name="Lian D.C."/>
            <person name="Zhao X.W."/>
            <person name="Wei L."/>
        </authorList>
    </citation>
    <scope>NUCLEOTIDE SEQUENCE [LARGE SCALE GENOMIC DNA]</scope>
    <source>
        <tissue evidence="2">Nenye</tissue>
    </source>
</reference>
<organism evidence="2 3">
    <name type="scientific">Cinchona calisaya</name>
    <dbReference type="NCBI Taxonomy" id="153742"/>
    <lineage>
        <taxon>Eukaryota</taxon>
        <taxon>Viridiplantae</taxon>
        <taxon>Streptophyta</taxon>
        <taxon>Embryophyta</taxon>
        <taxon>Tracheophyta</taxon>
        <taxon>Spermatophyta</taxon>
        <taxon>Magnoliopsida</taxon>
        <taxon>eudicotyledons</taxon>
        <taxon>Gunneridae</taxon>
        <taxon>Pentapetalae</taxon>
        <taxon>asterids</taxon>
        <taxon>lamiids</taxon>
        <taxon>Gentianales</taxon>
        <taxon>Rubiaceae</taxon>
        <taxon>Cinchonoideae</taxon>
        <taxon>Cinchoneae</taxon>
        <taxon>Cinchona</taxon>
    </lineage>
</organism>
<feature type="compositionally biased region" description="Basic and acidic residues" evidence="1">
    <location>
        <begin position="56"/>
        <end position="74"/>
    </location>
</feature>
<dbReference type="PANTHER" id="PTHR37718">
    <property type="entry name" value="BNAC03G61340D PROTEIN"/>
    <property type="match status" value="1"/>
</dbReference>
<protein>
    <recommendedName>
        <fullName evidence="4">Knotted1</fullName>
    </recommendedName>
</protein>
<dbReference type="AlphaFoldDB" id="A0ABD3AF04"/>
<name>A0ABD3AF04_9GENT</name>
<dbReference type="EMBL" id="JBJUIK010000004">
    <property type="protein sequence ID" value="KAL3528273.1"/>
    <property type="molecule type" value="Genomic_DNA"/>
</dbReference>
<dbReference type="Proteomes" id="UP001630127">
    <property type="component" value="Unassembled WGS sequence"/>
</dbReference>
<feature type="region of interest" description="Disordered" evidence="1">
    <location>
        <begin position="56"/>
        <end position="82"/>
    </location>
</feature>
<keyword evidence="3" id="KW-1185">Reference proteome</keyword>